<dbReference type="GO" id="GO:0000502">
    <property type="term" value="C:proteasome complex"/>
    <property type="evidence" value="ECO:0007669"/>
    <property type="project" value="UniProtKB-KW"/>
</dbReference>
<dbReference type="Proteomes" id="UP001174909">
    <property type="component" value="Unassembled WGS sequence"/>
</dbReference>
<dbReference type="PANTHER" id="PTHR33559:SF1">
    <property type="entry name" value="PROTEASOME ASSEMBLY CHAPERONE 4"/>
    <property type="match status" value="1"/>
</dbReference>
<dbReference type="Pfam" id="PF16093">
    <property type="entry name" value="PAC4"/>
    <property type="match status" value="1"/>
</dbReference>
<name>A0AA35SPH6_GEOBA</name>
<dbReference type="GO" id="GO:0043248">
    <property type="term" value="P:proteasome assembly"/>
    <property type="evidence" value="ECO:0007669"/>
    <property type="project" value="InterPro"/>
</dbReference>
<accession>A0AA35SPH6</accession>
<dbReference type="AlphaFoldDB" id="A0AA35SPH6"/>
<dbReference type="EMBL" id="CASHTH010002633">
    <property type="protein sequence ID" value="CAI8032867.1"/>
    <property type="molecule type" value="Genomic_DNA"/>
</dbReference>
<keyword evidence="1" id="KW-0647">Proteasome</keyword>
<comment type="caution">
    <text evidence="1">The sequence shown here is derived from an EMBL/GenBank/DDBJ whole genome shotgun (WGS) entry which is preliminary data.</text>
</comment>
<evidence type="ECO:0000313" key="2">
    <source>
        <dbReference type="Proteomes" id="UP001174909"/>
    </source>
</evidence>
<evidence type="ECO:0000313" key="1">
    <source>
        <dbReference type="EMBL" id="CAI8032867.1"/>
    </source>
</evidence>
<keyword evidence="2" id="KW-1185">Reference proteome</keyword>
<organism evidence="1 2">
    <name type="scientific">Geodia barretti</name>
    <name type="common">Barrett's horny sponge</name>
    <dbReference type="NCBI Taxonomy" id="519541"/>
    <lineage>
        <taxon>Eukaryota</taxon>
        <taxon>Metazoa</taxon>
        <taxon>Porifera</taxon>
        <taxon>Demospongiae</taxon>
        <taxon>Heteroscleromorpha</taxon>
        <taxon>Tetractinellida</taxon>
        <taxon>Astrophorina</taxon>
        <taxon>Geodiidae</taxon>
        <taxon>Geodia</taxon>
    </lineage>
</organism>
<proteinExistence type="predicted"/>
<dbReference type="InterPro" id="IPR032157">
    <property type="entry name" value="PAC4"/>
</dbReference>
<sequence>MESEVRVRTFSEVFAGQKVEFYILCMKRSFLLWAGVDGSFSTLSVAMNTRFESDPVSTNLLGDSINAASSSLSKRLAKRTGCQCFVSLNIKDPTLCKLAEEHIIRLYERDPHLFFIP</sequence>
<protein>
    <submittedName>
        <fullName evidence="1">Proteasome assembly chaperone 4</fullName>
    </submittedName>
</protein>
<gene>
    <name evidence="1" type="ORF">GBAR_LOCUS18549</name>
</gene>
<reference evidence="1" key="1">
    <citation type="submission" date="2023-03" db="EMBL/GenBank/DDBJ databases">
        <authorList>
            <person name="Steffen K."/>
            <person name="Cardenas P."/>
        </authorList>
    </citation>
    <scope>NUCLEOTIDE SEQUENCE</scope>
</reference>
<dbReference type="PANTHER" id="PTHR33559">
    <property type="entry name" value="PROTEASOME ASSEMBLY CHAPERONE 4"/>
    <property type="match status" value="1"/>
</dbReference>